<gene>
    <name evidence="1" type="ORF">Fcan01_24486</name>
</gene>
<sequence length="237" mass="27011">MVCVGDFNARIRSKGAANLVSPGCINQIRMSQDQITNARGRKFLQILEEHELTILNGRSPGDDNGAVTFVTKNGSSCIDLCLANLNTLCEVKNFEILSWPYSHHFPLCLKLGQEIEKKFITTSTLKWRENCKSSYQLQVEQKVKNTTEVEQINRAILDVAKCIDDSSGSSKSLFIRHPERLSLEVDFELLNQSNLKLGLDWTPLPGFFWRKRSHFATIINLRKIYNGALRKNLPQIW</sequence>
<dbReference type="InterPro" id="IPR036691">
    <property type="entry name" value="Endo/exonu/phosph_ase_sf"/>
</dbReference>
<reference evidence="1 2" key="1">
    <citation type="submission" date="2015-12" db="EMBL/GenBank/DDBJ databases">
        <title>The genome of Folsomia candida.</title>
        <authorList>
            <person name="Faddeeva A."/>
            <person name="Derks M.F."/>
            <person name="Anvar Y."/>
            <person name="Smit S."/>
            <person name="Van Straalen N."/>
            <person name="Roelofs D."/>
        </authorList>
    </citation>
    <scope>NUCLEOTIDE SEQUENCE [LARGE SCALE GENOMIC DNA]</scope>
    <source>
        <strain evidence="1 2">VU population</strain>
        <tissue evidence="1">Whole body</tissue>
    </source>
</reference>
<protein>
    <recommendedName>
        <fullName evidence="3">Endonuclease/exonuclease/phosphatase domain-containing protein</fullName>
    </recommendedName>
</protein>
<dbReference type="Proteomes" id="UP000198287">
    <property type="component" value="Unassembled WGS sequence"/>
</dbReference>
<evidence type="ECO:0008006" key="3">
    <source>
        <dbReference type="Google" id="ProtNLM"/>
    </source>
</evidence>
<evidence type="ECO:0000313" key="1">
    <source>
        <dbReference type="EMBL" id="OXA40784.1"/>
    </source>
</evidence>
<comment type="caution">
    <text evidence="1">The sequence shown here is derived from an EMBL/GenBank/DDBJ whole genome shotgun (WGS) entry which is preliminary data.</text>
</comment>
<dbReference type="Gene3D" id="3.60.10.10">
    <property type="entry name" value="Endonuclease/exonuclease/phosphatase"/>
    <property type="match status" value="1"/>
</dbReference>
<keyword evidence="2" id="KW-1185">Reference proteome</keyword>
<evidence type="ECO:0000313" key="2">
    <source>
        <dbReference type="Proteomes" id="UP000198287"/>
    </source>
</evidence>
<dbReference type="SUPFAM" id="SSF56219">
    <property type="entry name" value="DNase I-like"/>
    <property type="match status" value="1"/>
</dbReference>
<dbReference type="EMBL" id="LNIX01000032">
    <property type="protein sequence ID" value="OXA40784.1"/>
    <property type="molecule type" value="Genomic_DNA"/>
</dbReference>
<accession>A0A226D7F0</accession>
<proteinExistence type="predicted"/>
<name>A0A226D7F0_FOLCA</name>
<dbReference type="AlphaFoldDB" id="A0A226D7F0"/>
<dbReference type="OMA" id="LEMCEDE"/>
<organism evidence="1 2">
    <name type="scientific">Folsomia candida</name>
    <name type="common">Springtail</name>
    <dbReference type="NCBI Taxonomy" id="158441"/>
    <lineage>
        <taxon>Eukaryota</taxon>
        <taxon>Metazoa</taxon>
        <taxon>Ecdysozoa</taxon>
        <taxon>Arthropoda</taxon>
        <taxon>Hexapoda</taxon>
        <taxon>Collembola</taxon>
        <taxon>Entomobryomorpha</taxon>
        <taxon>Isotomoidea</taxon>
        <taxon>Isotomidae</taxon>
        <taxon>Proisotominae</taxon>
        <taxon>Folsomia</taxon>
    </lineage>
</organism>